<protein>
    <recommendedName>
        <fullName evidence="2">GH18 domain-containing protein</fullName>
    </recommendedName>
</protein>
<dbReference type="Gene3D" id="3.10.50.10">
    <property type="match status" value="1"/>
</dbReference>
<dbReference type="Pfam" id="PF00704">
    <property type="entry name" value="Glyco_hydro_18"/>
    <property type="match status" value="1"/>
</dbReference>
<accession>A0A955I9N2</accession>
<dbReference type="GO" id="GO:0005975">
    <property type="term" value="P:carbohydrate metabolic process"/>
    <property type="evidence" value="ECO:0007669"/>
    <property type="project" value="InterPro"/>
</dbReference>
<reference evidence="3" key="2">
    <citation type="journal article" date="2021" name="Microbiome">
        <title>Successional dynamics and alternative stable states in a saline activated sludge microbial community over 9 years.</title>
        <authorList>
            <person name="Wang Y."/>
            <person name="Ye J."/>
            <person name="Ju F."/>
            <person name="Liu L."/>
            <person name="Boyd J.A."/>
            <person name="Deng Y."/>
            <person name="Parks D.H."/>
            <person name="Jiang X."/>
            <person name="Yin X."/>
            <person name="Woodcroft B.J."/>
            <person name="Tyson G.W."/>
            <person name="Hugenholtz P."/>
            <person name="Polz M.F."/>
            <person name="Zhang T."/>
        </authorList>
    </citation>
    <scope>NUCLEOTIDE SEQUENCE</scope>
    <source>
        <strain evidence="3">HKST-UBA15</strain>
    </source>
</reference>
<dbReference type="SMART" id="SM00636">
    <property type="entry name" value="Glyco_18"/>
    <property type="match status" value="1"/>
</dbReference>
<dbReference type="InterPro" id="IPR001223">
    <property type="entry name" value="Glyco_hydro18_cat"/>
</dbReference>
<keyword evidence="1" id="KW-0812">Transmembrane</keyword>
<proteinExistence type="predicted"/>
<evidence type="ECO:0000259" key="2">
    <source>
        <dbReference type="PROSITE" id="PS51910"/>
    </source>
</evidence>
<organism evidence="3 4">
    <name type="scientific">Candidatus Dojkabacteria bacterium</name>
    <dbReference type="NCBI Taxonomy" id="2099670"/>
    <lineage>
        <taxon>Bacteria</taxon>
        <taxon>Candidatus Dojkabacteria</taxon>
    </lineage>
</organism>
<dbReference type="SUPFAM" id="SSF51445">
    <property type="entry name" value="(Trans)glycosidases"/>
    <property type="match status" value="1"/>
</dbReference>
<keyword evidence="1" id="KW-1133">Transmembrane helix</keyword>
<keyword evidence="1" id="KW-0472">Membrane</keyword>
<dbReference type="PANTHER" id="PTHR46066">
    <property type="entry name" value="CHITINASE DOMAIN-CONTAINING PROTEIN 1 FAMILY MEMBER"/>
    <property type="match status" value="1"/>
</dbReference>
<reference evidence="3" key="1">
    <citation type="submission" date="2020-04" db="EMBL/GenBank/DDBJ databases">
        <authorList>
            <person name="Zhang T."/>
        </authorList>
    </citation>
    <scope>NUCLEOTIDE SEQUENCE</scope>
    <source>
        <strain evidence="3">HKST-UBA15</strain>
    </source>
</reference>
<dbReference type="InterPro" id="IPR029070">
    <property type="entry name" value="Chitinase_insertion_sf"/>
</dbReference>
<sequence>MINKLSHKKLVLVGIFLILFVFIVIFFIYIFRGENNVGQYVDTSQVKSEELIITITPTTSLEINQESIKTEEILDTNKLDVAGWMPTWASQSGYNSLTANPNYFNTISPVWYEVKSDGSLHTKYPSNRTQILSYTKTKNIRLLPTVGMFDHNLFSQVLQSPVNMQRHVDSIVSAVVSGGYNGIDLDYESVSLADKDLYYDFLNKLSTELHKNDKILIVTVLAKWGDNVRYSYRPETRQVQDWSLISKYADEVRIMAYDYTYSGDKYPGPIGPTGWINNVLSYAKEKMPPEKTVLGIHLYAYEWYQNATTGEELALKTDPSLNIGLNPNTARAYTYNTVLNIIQNNTGESSTFEGENVFFYTRKNDKTGILENRALVYISPDGVKERMLLAQKFNLKGVVFWRLGDEGSIF</sequence>
<dbReference type="GO" id="GO:0008061">
    <property type="term" value="F:chitin binding"/>
    <property type="evidence" value="ECO:0007669"/>
    <property type="project" value="InterPro"/>
</dbReference>
<name>A0A955I9N2_9BACT</name>
<evidence type="ECO:0000256" key="1">
    <source>
        <dbReference type="SAM" id="Phobius"/>
    </source>
</evidence>
<feature type="domain" description="GH18" evidence="2">
    <location>
        <begin position="79"/>
        <end position="410"/>
    </location>
</feature>
<dbReference type="EMBL" id="JAGQLL010000041">
    <property type="protein sequence ID" value="MCA9380232.1"/>
    <property type="molecule type" value="Genomic_DNA"/>
</dbReference>
<dbReference type="PANTHER" id="PTHR46066:SF2">
    <property type="entry name" value="CHITINASE DOMAIN-CONTAINING PROTEIN 1"/>
    <property type="match status" value="1"/>
</dbReference>
<dbReference type="Proteomes" id="UP000745577">
    <property type="component" value="Unassembled WGS sequence"/>
</dbReference>
<feature type="transmembrane region" description="Helical" evidence="1">
    <location>
        <begin position="12"/>
        <end position="31"/>
    </location>
</feature>
<dbReference type="Gene3D" id="3.20.20.80">
    <property type="entry name" value="Glycosidases"/>
    <property type="match status" value="1"/>
</dbReference>
<dbReference type="InterPro" id="IPR017853">
    <property type="entry name" value="GH"/>
</dbReference>
<evidence type="ECO:0000313" key="3">
    <source>
        <dbReference type="EMBL" id="MCA9380232.1"/>
    </source>
</evidence>
<evidence type="ECO:0000313" key="4">
    <source>
        <dbReference type="Proteomes" id="UP000745577"/>
    </source>
</evidence>
<dbReference type="AlphaFoldDB" id="A0A955I9N2"/>
<comment type="caution">
    <text evidence="3">The sequence shown here is derived from an EMBL/GenBank/DDBJ whole genome shotgun (WGS) entry which is preliminary data.</text>
</comment>
<gene>
    <name evidence="3" type="ORF">KC675_03575</name>
</gene>
<dbReference type="InterPro" id="IPR011583">
    <property type="entry name" value="Chitinase_II/V-like_cat"/>
</dbReference>
<dbReference type="PROSITE" id="PS51910">
    <property type="entry name" value="GH18_2"/>
    <property type="match status" value="1"/>
</dbReference>